<reference evidence="3" key="1">
    <citation type="journal article" date="2019" name="Int. J. Syst. Evol. Microbiol.">
        <title>The Global Catalogue of Microorganisms (GCM) 10K type strain sequencing project: providing services to taxonomists for standard genome sequencing and annotation.</title>
        <authorList>
            <consortium name="The Broad Institute Genomics Platform"/>
            <consortium name="The Broad Institute Genome Sequencing Center for Infectious Disease"/>
            <person name="Wu L."/>
            <person name="Ma J."/>
        </authorList>
    </citation>
    <scope>NUCLEOTIDE SEQUENCE [LARGE SCALE GENOMIC DNA]</scope>
    <source>
        <strain evidence="3">JCM 15575</strain>
    </source>
</reference>
<accession>A0ABP4S406</accession>
<dbReference type="SUPFAM" id="SSF56003">
    <property type="entry name" value="Molybdenum cofactor-binding domain"/>
    <property type="match status" value="1"/>
</dbReference>
<dbReference type="PANTHER" id="PTHR45444:SF3">
    <property type="entry name" value="XANTHINE DEHYDROGENASE"/>
    <property type="match status" value="1"/>
</dbReference>
<evidence type="ECO:0000313" key="3">
    <source>
        <dbReference type="Proteomes" id="UP001500596"/>
    </source>
</evidence>
<gene>
    <name evidence="2" type="primary">xdhB</name>
    <name evidence="2" type="ORF">GCM10009807_04420</name>
</gene>
<organism evidence="2 3">
    <name type="scientific">Microbacterium lacus</name>
    <dbReference type="NCBI Taxonomy" id="415217"/>
    <lineage>
        <taxon>Bacteria</taxon>
        <taxon>Bacillati</taxon>
        <taxon>Actinomycetota</taxon>
        <taxon>Actinomycetes</taxon>
        <taxon>Micrococcales</taxon>
        <taxon>Microbacteriaceae</taxon>
        <taxon>Microbacterium</taxon>
    </lineage>
</organism>
<dbReference type="InterPro" id="IPR016208">
    <property type="entry name" value="Ald_Oxase/xanthine_DH-like"/>
</dbReference>
<dbReference type="Pfam" id="PF20256">
    <property type="entry name" value="MoCoBD_2"/>
    <property type="match status" value="1"/>
</dbReference>
<dbReference type="NCBIfam" id="TIGR02965">
    <property type="entry name" value="xanthine_xdhB"/>
    <property type="match status" value="1"/>
</dbReference>
<comment type="caution">
    <text evidence="2">The sequence shown here is derived from an EMBL/GenBank/DDBJ whole genome shotgun (WGS) entry which is preliminary data.</text>
</comment>
<proteinExistence type="predicted"/>
<dbReference type="InterPro" id="IPR046867">
    <property type="entry name" value="AldOxase/xan_DH_MoCoBD2"/>
</dbReference>
<keyword evidence="3" id="KW-1185">Reference proteome</keyword>
<dbReference type="Gene3D" id="3.90.1170.50">
    <property type="entry name" value="Aldehyde oxidase/xanthine dehydrogenase, a/b hammerhead"/>
    <property type="match status" value="1"/>
</dbReference>
<dbReference type="PANTHER" id="PTHR45444">
    <property type="entry name" value="XANTHINE DEHYDROGENASE"/>
    <property type="match status" value="1"/>
</dbReference>
<dbReference type="EMBL" id="BAAAPK010000001">
    <property type="protein sequence ID" value="GAA1663434.1"/>
    <property type="molecule type" value="Genomic_DNA"/>
</dbReference>
<dbReference type="RefSeq" id="WP_344051158.1">
    <property type="nucleotide sequence ID" value="NZ_BAAAPK010000001.1"/>
</dbReference>
<dbReference type="Pfam" id="PF02738">
    <property type="entry name" value="MoCoBD_1"/>
    <property type="match status" value="1"/>
</dbReference>
<feature type="domain" description="Aldehyde oxidase/xanthine dehydrogenase a/b hammerhead" evidence="1">
    <location>
        <begin position="27"/>
        <end position="132"/>
    </location>
</feature>
<evidence type="ECO:0000259" key="1">
    <source>
        <dbReference type="SMART" id="SM01008"/>
    </source>
</evidence>
<dbReference type="InterPro" id="IPR008274">
    <property type="entry name" value="AldOxase/xan_DH_MoCoBD1"/>
</dbReference>
<dbReference type="InterPro" id="IPR036856">
    <property type="entry name" value="Ald_Oxase/Xan_DH_a/b_sf"/>
</dbReference>
<dbReference type="SMART" id="SM01008">
    <property type="entry name" value="Ald_Xan_dh_C"/>
    <property type="match status" value="1"/>
</dbReference>
<dbReference type="InterPro" id="IPR000674">
    <property type="entry name" value="Ald_Oxase/Xan_DH_a/b"/>
</dbReference>
<dbReference type="InterPro" id="IPR037165">
    <property type="entry name" value="AldOxase/xan_DH_Mopterin-bd_sf"/>
</dbReference>
<dbReference type="Gene3D" id="3.30.365.10">
    <property type="entry name" value="Aldehyde oxidase/xanthine dehydrogenase, molybdopterin binding domain"/>
    <property type="match status" value="4"/>
</dbReference>
<dbReference type="SUPFAM" id="SSF54665">
    <property type="entry name" value="CO dehydrogenase molybdoprotein N-domain-like"/>
    <property type="match status" value="1"/>
</dbReference>
<dbReference type="Pfam" id="PF01315">
    <property type="entry name" value="Ald_Xan_dh_C"/>
    <property type="match status" value="1"/>
</dbReference>
<evidence type="ECO:0000313" key="2">
    <source>
        <dbReference type="EMBL" id="GAA1663434.1"/>
    </source>
</evidence>
<sequence>MSDLAARPIDPVVGRPTAHESARLHVTGRAVYTDDLAALRAGVLTAWPVQSTHTHAHVTLDVLGAYSVPGVVRVLTAEDVPGVNDAGVKQDEPLFPSEAMYRGHALAWVLGETPEAARLGAAAVTVDYAPLPSIVTITEAIAAGSYQGAARTVARGDAEGALAAAPVVFEGVTEFGGQEHFYLETHASLAHIDSEGQVFVESSTQHPSETQEIVAHVLHVPSNRVTVQQLRMGGAFGGKEMQPHGLAAIAALGAMLTGRPVRLRLTRTQDLTMTGKRHPFHISWRAGFEPDGTLLALDATLTSDGGWCLDLSEPVMSRALCHLDNAYWIPNVRATGRVAQTHKTSNTAFRGFGGPQGVFLIEDILGRAAPALGVDPAELRRMNFYRPGQATPYGQVVKDAERMPAIWDRLRAEADVDRRQAGIAQFNAAHEDTKRALAMTPIKFGISFNFTAYNQAGALVHVYKDGSVLVNHGGTEMGQGLHTKMLQVAATALGVPLSVVRLAPTRTDKVPNTSATAASSGADLNGAAVKNACDQIRERMRPVAAGLLEADAADVVFAGGTVSAGGRSVPFTEVVSASYFARVQLSQAGYYRTEGLHWDIERMQGSPFKYFSYGAAATEVEVDGFTGEYRIRRVDIVHDVGDSLSPQIDLGQVEGGFVQGLGWLTLEELRWDETDGPGRGRLLTTSASTYKLPSFSEMPEEFSVHFYADAREDGAVYGSKAVGEPPLMLAFSAREALREAVAAFGPGGRTVELASPATPEAVFWAIEAAR</sequence>
<name>A0ABP4S406_9MICO</name>
<protein>
    <submittedName>
        <fullName evidence="2">Xanthine dehydrogenase molybdopterin binding subunit</fullName>
    </submittedName>
</protein>
<dbReference type="Proteomes" id="UP001500596">
    <property type="component" value="Unassembled WGS sequence"/>
</dbReference>
<dbReference type="InterPro" id="IPR014309">
    <property type="entry name" value="Xanthine_DH_Mopterin-bd_su"/>
</dbReference>